<dbReference type="AlphaFoldDB" id="A0AA47M2J8"/>
<proteinExistence type="predicted"/>
<evidence type="ECO:0000256" key="1">
    <source>
        <dbReference type="SAM" id="MobiDB-lite"/>
    </source>
</evidence>
<gene>
    <name evidence="2" type="ORF">N1851_032643</name>
</gene>
<protein>
    <submittedName>
        <fullName evidence="2">Uncharacterized protein</fullName>
    </submittedName>
</protein>
<feature type="region of interest" description="Disordered" evidence="1">
    <location>
        <begin position="1"/>
        <end position="57"/>
    </location>
</feature>
<evidence type="ECO:0000313" key="3">
    <source>
        <dbReference type="Proteomes" id="UP001174136"/>
    </source>
</evidence>
<keyword evidence="3" id="KW-1185">Reference proteome</keyword>
<organism evidence="2 3">
    <name type="scientific">Merluccius polli</name>
    <name type="common">Benguela hake</name>
    <name type="synonym">Merluccius cadenati</name>
    <dbReference type="NCBI Taxonomy" id="89951"/>
    <lineage>
        <taxon>Eukaryota</taxon>
        <taxon>Metazoa</taxon>
        <taxon>Chordata</taxon>
        <taxon>Craniata</taxon>
        <taxon>Vertebrata</taxon>
        <taxon>Euteleostomi</taxon>
        <taxon>Actinopterygii</taxon>
        <taxon>Neopterygii</taxon>
        <taxon>Teleostei</taxon>
        <taxon>Neoteleostei</taxon>
        <taxon>Acanthomorphata</taxon>
        <taxon>Zeiogadaria</taxon>
        <taxon>Gadariae</taxon>
        <taxon>Gadiformes</taxon>
        <taxon>Gadoidei</taxon>
        <taxon>Merlucciidae</taxon>
        <taxon>Merluccius</taxon>
    </lineage>
</organism>
<comment type="caution">
    <text evidence="2">The sequence shown here is derived from an EMBL/GenBank/DDBJ whole genome shotgun (WGS) entry which is preliminary data.</text>
</comment>
<name>A0AA47M2J8_MERPO</name>
<reference evidence="2" key="1">
    <citation type="journal article" date="2023" name="Front. Mar. Sci.">
        <title>A new Merluccius polli reference genome to investigate the effects of global change in West African waters.</title>
        <authorList>
            <person name="Mateo J.L."/>
            <person name="Blanco-Fernandez C."/>
            <person name="Garcia-Vazquez E."/>
            <person name="Machado-Schiaffino G."/>
        </authorList>
    </citation>
    <scope>NUCLEOTIDE SEQUENCE</scope>
    <source>
        <strain evidence="2">C29</strain>
        <tissue evidence="2">Fin</tissue>
    </source>
</reference>
<sequence length="207" mass="23069">MERRREEEGGERRSKEKGKGGEWRGEGRKGEGVRGDEEREKERSGRKEERGQGERRPENRLAGVFTYVALCSFLKSQAHVAGMQLHFPARSICIKAEAGVSPVVSSQYPLPPAYHSSPIHIQVDVVYLPVYQLKRDPLSSSTVQSISQYERDKMQGKYTEKQNVSCLILNGTMAHGDASCEDGSLGQLVNNADRSPNCKMKRMTVGA</sequence>
<dbReference type="Proteomes" id="UP001174136">
    <property type="component" value="Unassembled WGS sequence"/>
</dbReference>
<dbReference type="EMBL" id="JAOPHQ010006262">
    <property type="protein sequence ID" value="KAK0132465.1"/>
    <property type="molecule type" value="Genomic_DNA"/>
</dbReference>
<evidence type="ECO:0000313" key="2">
    <source>
        <dbReference type="EMBL" id="KAK0132465.1"/>
    </source>
</evidence>
<accession>A0AA47M2J8</accession>